<dbReference type="Pfam" id="PF13672">
    <property type="entry name" value="PP2C_2"/>
    <property type="match status" value="1"/>
</dbReference>
<dbReference type="PANTHER" id="PTHR43289:SF6">
    <property type="entry name" value="SERINE_THREONINE-PROTEIN KINASE NEKL-3"/>
    <property type="match status" value="1"/>
</dbReference>
<evidence type="ECO:0000256" key="1">
    <source>
        <dbReference type="ARBA" id="ARBA00022679"/>
    </source>
</evidence>
<evidence type="ECO:0000256" key="4">
    <source>
        <dbReference type="ARBA" id="ARBA00022840"/>
    </source>
</evidence>
<organism evidence="7 8">
    <name type="scientific">Amphritea atlantica</name>
    <dbReference type="NCBI Taxonomy" id="355243"/>
    <lineage>
        <taxon>Bacteria</taxon>
        <taxon>Pseudomonadati</taxon>
        <taxon>Pseudomonadota</taxon>
        <taxon>Gammaproteobacteria</taxon>
        <taxon>Oceanospirillales</taxon>
        <taxon>Oceanospirillaceae</taxon>
        <taxon>Amphritea</taxon>
    </lineage>
</organism>
<evidence type="ECO:0000256" key="3">
    <source>
        <dbReference type="ARBA" id="ARBA00022777"/>
    </source>
</evidence>
<dbReference type="EMBL" id="FOGB01000022">
    <property type="protein sequence ID" value="SER18974.1"/>
    <property type="molecule type" value="Genomic_DNA"/>
</dbReference>
<dbReference type="CDD" id="cd14014">
    <property type="entry name" value="STKc_PknB_like"/>
    <property type="match status" value="1"/>
</dbReference>
<keyword evidence="2" id="KW-0547">Nucleotide-binding</keyword>
<dbReference type="Pfam" id="PF00069">
    <property type="entry name" value="Pkinase"/>
    <property type="match status" value="1"/>
</dbReference>
<dbReference type="SMART" id="SM00331">
    <property type="entry name" value="PP2C_SIG"/>
    <property type="match status" value="1"/>
</dbReference>
<dbReference type="InterPro" id="IPR001932">
    <property type="entry name" value="PPM-type_phosphatase-like_dom"/>
</dbReference>
<keyword evidence="3 7" id="KW-0418">Kinase</keyword>
<proteinExistence type="predicted"/>
<dbReference type="InterPro" id="IPR000719">
    <property type="entry name" value="Prot_kinase_dom"/>
</dbReference>
<protein>
    <submittedName>
        <fullName evidence="7">Serine/threonine protein kinase</fullName>
    </submittedName>
</protein>
<reference evidence="8" key="1">
    <citation type="submission" date="2016-10" db="EMBL/GenBank/DDBJ databases">
        <authorList>
            <person name="Varghese N."/>
            <person name="Submissions S."/>
        </authorList>
    </citation>
    <scope>NUCLEOTIDE SEQUENCE [LARGE SCALE GENOMIC DNA]</scope>
    <source>
        <strain evidence="8">DSM 18887</strain>
    </source>
</reference>
<dbReference type="Proteomes" id="UP000198749">
    <property type="component" value="Unassembled WGS sequence"/>
</dbReference>
<dbReference type="AlphaFoldDB" id="A0A1H9M5N3"/>
<dbReference type="SMART" id="SM00220">
    <property type="entry name" value="S_TKc"/>
    <property type="match status" value="1"/>
</dbReference>
<dbReference type="RefSeq" id="WP_091362142.1">
    <property type="nucleotide sequence ID" value="NZ_AP025284.1"/>
</dbReference>
<dbReference type="STRING" id="355243.SAMN03080615_04269"/>
<feature type="domain" description="Protein kinase" evidence="5">
    <location>
        <begin position="272"/>
        <end position="540"/>
    </location>
</feature>
<dbReference type="Gene3D" id="3.30.200.20">
    <property type="entry name" value="Phosphorylase Kinase, domain 1"/>
    <property type="match status" value="1"/>
</dbReference>
<dbReference type="SUPFAM" id="SSF56112">
    <property type="entry name" value="Protein kinase-like (PK-like)"/>
    <property type="match status" value="1"/>
</dbReference>
<evidence type="ECO:0000259" key="5">
    <source>
        <dbReference type="PROSITE" id="PS50011"/>
    </source>
</evidence>
<name>A0A1H9M5N3_9GAMM</name>
<keyword evidence="8" id="KW-1185">Reference proteome</keyword>
<dbReference type="PROSITE" id="PS51746">
    <property type="entry name" value="PPM_2"/>
    <property type="match status" value="1"/>
</dbReference>
<evidence type="ECO:0000313" key="8">
    <source>
        <dbReference type="Proteomes" id="UP000198749"/>
    </source>
</evidence>
<dbReference type="SUPFAM" id="SSF81606">
    <property type="entry name" value="PP2C-like"/>
    <property type="match status" value="1"/>
</dbReference>
<evidence type="ECO:0000259" key="6">
    <source>
        <dbReference type="PROSITE" id="PS51746"/>
    </source>
</evidence>
<feature type="domain" description="PPM-type phosphatase" evidence="6">
    <location>
        <begin position="8"/>
        <end position="239"/>
    </location>
</feature>
<dbReference type="InterPro" id="IPR008271">
    <property type="entry name" value="Ser/Thr_kinase_AS"/>
</dbReference>
<dbReference type="PROSITE" id="PS50011">
    <property type="entry name" value="PROTEIN_KINASE_DOM"/>
    <property type="match status" value="1"/>
</dbReference>
<accession>A0A1H9M5N3</accession>
<dbReference type="PANTHER" id="PTHR43289">
    <property type="entry name" value="MITOGEN-ACTIVATED PROTEIN KINASE KINASE KINASE 20-RELATED"/>
    <property type="match status" value="1"/>
</dbReference>
<dbReference type="GO" id="GO:0004674">
    <property type="term" value="F:protein serine/threonine kinase activity"/>
    <property type="evidence" value="ECO:0007669"/>
    <property type="project" value="UniProtKB-KW"/>
</dbReference>
<dbReference type="CDD" id="cd00143">
    <property type="entry name" value="PP2Cc"/>
    <property type="match status" value="1"/>
</dbReference>
<evidence type="ECO:0000256" key="2">
    <source>
        <dbReference type="ARBA" id="ARBA00022741"/>
    </source>
</evidence>
<keyword evidence="4" id="KW-0067">ATP-binding</keyword>
<dbReference type="InterPro" id="IPR011009">
    <property type="entry name" value="Kinase-like_dom_sf"/>
</dbReference>
<dbReference type="Gene3D" id="3.60.40.10">
    <property type="entry name" value="PPM-type phosphatase domain"/>
    <property type="match status" value="1"/>
</dbReference>
<gene>
    <name evidence="7" type="ORF">SAMN03080615_04269</name>
</gene>
<evidence type="ECO:0000313" key="7">
    <source>
        <dbReference type="EMBL" id="SER18974.1"/>
    </source>
</evidence>
<dbReference type="GO" id="GO:0005524">
    <property type="term" value="F:ATP binding"/>
    <property type="evidence" value="ECO:0007669"/>
    <property type="project" value="UniProtKB-KW"/>
</dbReference>
<keyword evidence="1" id="KW-0808">Transferase</keyword>
<sequence>MNSQLKLSLGQFSDKGVKEINQDFHGAVIPREPQLSLKGAALVLADGISTSRVSQIASETAVKSFLNDYFCTSDTWTVYTSGLRVLESVNGWLCSQTQRSEFRYNKDKGYVCTLSAAVFKASTVHLFHAGDSRIYRLRGQGLEQLTKDHRSWISKEKSYLSRAMGVDLDVEFDYQTVALKPGDYYLLCTDGVYEFIDTEDVLEVLSEHADDLNLAAETLVQRALAQGSDDNLTLQIARVDRLPSMEASTLQQQVEELELPPVLHARQTFDGYLILREMHANSRSHVYLAEDLEDGSRVVIKIPSVELRNNPAYLERFLMEEWVARRINNAHVMKAGLQNRQRNYLYSVTEYIEGITLKQWLIDNPNPDMETVRGIIEQVAKGLQAMHRMEILHQDLKPDNVMIDSSGTVKIIDFGGVRIAGIVEAENTLEQDEMQGTALYMAPEYFVGEIVSRRSDQFSLAVLTYHMLSGRFPYDTQVAKSRTVSAQKRLKYHSVLDDEREIPRWIDYTLRKALNPNPYKRYEELSEFLYDLRYPNQKFLSETRPPLLDRNPLLFWKSISLMLAVTVVVLLGQIHNLTQ</sequence>
<dbReference type="Gene3D" id="1.10.510.10">
    <property type="entry name" value="Transferase(Phosphotransferase) domain 1"/>
    <property type="match status" value="1"/>
</dbReference>
<dbReference type="SMART" id="SM00332">
    <property type="entry name" value="PP2Cc"/>
    <property type="match status" value="1"/>
</dbReference>
<dbReference type="PROSITE" id="PS00108">
    <property type="entry name" value="PROTEIN_KINASE_ST"/>
    <property type="match status" value="1"/>
</dbReference>
<keyword evidence="7" id="KW-0723">Serine/threonine-protein kinase</keyword>
<dbReference type="InterPro" id="IPR036457">
    <property type="entry name" value="PPM-type-like_dom_sf"/>
</dbReference>
<dbReference type="OrthoDB" id="9801841at2"/>